<dbReference type="AlphaFoldDB" id="A0AAV7K3T0"/>
<proteinExistence type="predicted"/>
<evidence type="ECO:0000313" key="2">
    <source>
        <dbReference type="EMBL" id="KAI6655264.1"/>
    </source>
</evidence>
<keyword evidence="3" id="KW-1185">Reference proteome</keyword>
<protein>
    <submittedName>
        <fullName evidence="2">Uncharacterized protein</fullName>
    </submittedName>
</protein>
<keyword evidence="1" id="KW-0732">Signal</keyword>
<evidence type="ECO:0000256" key="1">
    <source>
        <dbReference type="SAM" id="SignalP"/>
    </source>
</evidence>
<feature type="chain" id="PRO_5043563553" evidence="1">
    <location>
        <begin position="21"/>
        <end position="235"/>
    </location>
</feature>
<evidence type="ECO:0000313" key="3">
    <source>
        <dbReference type="Proteomes" id="UP001165289"/>
    </source>
</evidence>
<name>A0AAV7K3T0_9METZ</name>
<reference evidence="2 3" key="1">
    <citation type="journal article" date="2023" name="BMC Biol.">
        <title>The compact genome of the sponge Oopsacas minuta (Hexactinellida) is lacking key metazoan core genes.</title>
        <authorList>
            <person name="Santini S."/>
            <person name="Schenkelaars Q."/>
            <person name="Jourda C."/>
            <person name="Duchesne M."/>
            <person name="Belahbib H."/>
            <person name="Rocher C."/>
            <person name="Selva M."/>
            <person name="Riesgo A."/>
            <person name="Vervoort M."/>
            <person name="Leys S.P."/>
            <person name="Kodjabachian L."/>
            <person name="Le Bivic A."/>
            <person name="Borchiellini C."/>
            <person name="Claverie J.M."/>
            <person name="Renard E."/>
        </authorList>
    </citation>
    <scope>NUCLEOTIDE SEQUENCE [LARGE SCALE GENOMIC DNA]</scope>
    <source>
        <strain evidence="2">SPO-2</strain>
    </source>
</reference>
<comment type="caution">
    <text evidence="2">The sequence shown here is derived from an EMBL/GenBank/DDBJ whole genome shotgun (WGS) entry which is preliminary data.</text>
</comment>
<accession>A0AAV7K3T0</accession>
<organism evidence="2 3">
    <name type="scientific">Oopsacas minuta</name>
    <dbReference type="NCBI Taxonomy" id="111878"/>
    <lineage>
        <taxon>Eukaryota</taxon>
        <taxon>Metazoa</taxon>
        <taxon>Porifera</taxon>
        <taxon>Hexactinellida</taxon>
        <taxon>Hexasterophora</taxon>
        <taxon>Lyssacinosida</taxon>
        <taxon>Leucopsacidae</taxon>
        <taxon>Oopsacas</taxon>
    </lineage>
</organism>
<dbReference type="Proteomes" id="UP001165289">
    <property type="component" value="Unassembled WGS sequence"/>
</dbReference>
<dbReference type="EMBL" id="JAKMXF010000210">
    <property type="protein sequence ID" value="KAI6655264.1"/>
    <property type="molecule type" value="Genomic_DNA"/>
</dbReference>
<gene>
    <name evidence="2" type="ORF">LOD99_2552</name>
</gene>
<feature type="signal peptide" evidence="1">
    <location>
        <begin position="1"/>
        <end position="20"/>
    </location>
</feature>
<sequence>MLSIILSVSLVIFYLSLSSSQTGIRVEDFGYSYGNTMSTVLVFYIELFNEGHTPVEVEVRNEECCLSIEKDDIDCQSMKLATKISRISPLGSQGSTKTIEFMFHSMYIMNREGVCTFYVIDRRHKHKEHVRIAFNTMMQNSIVCSSVDLDTERNCHPANCLLKYMGKRNFFNKNTLRCESIVECMTLSADRREIIAYYNPETNMCVSLDEGIGVVESAEEDDLPFHDDLMSENIL</sequence>